<reference evidence="2 3" key="1">
    <citation type="submission" date="2019-02" db="EMBL/GenBank/DDBJ databases">
        <title>Deep-cultivation of Planctomycetes and their phenomic and genomic characterization uncovers novel biology.</title>
        <authorList>
            <person name="Wiegand S."/>
            <person name="Jogler M."/>
            <person name="Boedeker C."/>
            <person name="Pinto D."/>
            <person name="Vollmers J."/>
            <person name="Rivas-Marin E."/>
            <person name="Kohn T."/>
            <person name="Peeters S.H."/>
            <person name="Heuer A."/>
            <person name="Rast P."/>
            <person name="Oberbeckmann S."/>
            <person name="Bunk B."/>
            <person name="Jeske O."/>
            <person name="Meyerdierks A."/>
            <person name="Storesund J.E."/>
            <person name="Kallscheuer N."/>
            <person name="Luecker S."/>
            <person name="Lage O.M."/>
            <person name="Pohl T."/>
            <person name="Merkel B.J."/>
            <person name="Hornburger P."/>
            <person name="Mueller R.-W."/>
            <person name="Bruemmer F."/>
            <person name="Labrenz M."/>
            <person name="Spormann A.M."/>
            <person name="Op Den Camp H."/>
            <person name="Overmann J."/>
            <person name="Amann R."/>
            <person name="Jetten M.S.M."/>
            <person name="Mascher T."/>
            <person name="Medema M.H."/>
            <person name="Devos D.P."/>
            <person name="Kaster A.-K."/>
            <person name="Ovreas L."/>
            <person name="Rohde M."/>
            <person name="Galperin M.Y."/>
            <person name="Jogler C."/>
        </authorList>
    </citation>
    <scope>NUCLEOTIDE SEQUENCE [LARGE SCALE GENOMIC DNA]</scope>
    <source>
        <strain evidence="2 3">Poly51</strain>
    </source>
</reference>
<feature type="transmembrane region" description="Helical" evidence="1">
    <location>
        <begin position="7"/>
        <end position="25"/>
    </location>
</feature>
<feature type="transmembrane region" description="Helical" evidence="1">
    <location>
        <begin position="75"/>
        <end position="98"/>
    </location>
</feature>
<proteinExistence type="predicted"/>
<feature type="transmembrane region" description="Helical" evidence="1">
    <location>
        <begin position="37"/>
        <end position="63"/>
    </location>
</feature>
<dbReference type="Proteomes" id="UP000318288">
    <property type="component" value="Unassembled WGS sequence"/>
</dbReference>
<protein>
    <submittedName>
        <fullName evidence="2">Uncharacterized protein</fullName>
    </submittedName>
</protein>
<keyword evidence="1" id="KW-1133">Transmembrane helix</keyword>
<dbReference type="EMBL" id="SJPW01000005">
    <property type="protein sequence ID" value="TWU50674.1"/>
    <property type="molecule type" value="Genomic_DNA"/>
</dbReference>
<evidence type="ECO:0000313" key="3">
    <source>
        <dbReference type="Proteomes" id="UP000318288"/>
    </source>
</evidence>
<evidence type="ECO:0000313" key="2">
    <source>
        <dbReference type="EMBL" id="TWU50674.1"/>
    </source>
</evidence>
<keyword evidence="1" id="KW-0812">Transmembrane</keyword>
<name>A0A5C6EQM6_9BACT</name>
<organism evidence="2 3">
    <name type="scientific">Rubripirellula tenax</name>
    <dbReference type="NCBI Taxonomy" id="2528015"/>
    <lineage>
        <taxon>Bacteria</taxon>
        <taxon>Pseudomonadati</taxon>
        <taxon>Planctomycetota</taxon>
        <taxon>Planctomycetia</taxon>
        <taxon>Pirellulales</taxon>
        <taxon>Pirellulaceae</taxon>
        <taxon>Rubripirellula</taxon>
    </lineage>
</organism>
<comment type="caution">
    <text evidence="2">The sequence shown here is derived from an EMBL/GenBank/DDBJ whole genome shotgun (WGS) entry which is preliminary data.</text>
</comment>
<evidence type="ECO:0000256" key="1">
    <source>
        <dbReference type="SAM" id="Phobius"/>
    </source>
</evidence>
<accession>A0A5C6EQM6</accession>
<sequence>MDTFIPVIRKILVIGIWIYVGYQMLPAARSTDRNGFLWYFIGLFSFYIPFALIGFVPPVLMLIAMKNGVAIPSAVFNTVGVGAFSLGVTAGFACLHRARSAALAPPRS</sequence>
<dbReference type="RefSeq" id="WP_146459374.1">
    <property type="nucleotide sequence ID" value="NZ_SJPW01000005.1"/>
</dbReference>
<keyword evidence="3" id="KW-1185">Reference proteome</keyword>
<gene>
    <name evidence="2" type="ORF">Poly51_39670</name>
</gene>
<keyword evidence="1" id="KW-0472">Membrane</keyword>
<dbReference type="AlphaFoldDB" id="A0A5C6EQM6"/>